<evidence type="ECO:0000313" key="1">
    <source>
        <dbReference type="EMBL" id="CAH2285559.1"/>
    </source>
</evidence>
<sequence>MELESPLFRPSSWTWRLNEALLLDPTAKDQINQELEHYFRENGVPEASPISVWEAHKSVIRGIFIRIASQKRKANMIEMTDLYQKITSLESQHKRSQLNRVYGELMEHRRKRKDLITRKHLRNLQRTKGFYYAHANKGGRYLARLLKGPMPHRQIRQLRLASGEVTPFPQKIADEFRTFYQNLYNLHPPPRTTLEASHNTRITDYLSNTITNVIDQDSAWRS</sequence>
<gene>
    <name evidence="1" type="ORF">PECUL_23A023456</name>
</gene>
<accession>A0AAD1S2W2</accession>
<dbReference type="Proteomes" id="UP001295444">
    <property type="component" value="Chromosome 04"/>
</dbReference>
<dbReference type="GO" id="GO:0004519">
    <property type="term" value="F:endonuclease activity"/>
    <property type="evidence" value="ECO:0007669"/>
    <property type="project" value="UniProtKB-KW"/>
</dbReference>
<organism evidence="1 2">
    <name type="scientific">Pelobates cultripes</name>
    <name type="common">Western spadefoot toad</name>
    <dbReference type="NCBI Taxonomy" id="61616"/>
    <lineage>
        <taxon>Eukaryota</taxon>
        <taxon>Metazoa</taxon>
        <taxon>Chordata</taxon>
        <taxon>Craniata</taxon>
        <taxon>Vertebrata</taxon>
        <taxon>Euteleostomi</taxon>
        <taxon>Amphibia</taxon>
        <taxon>Batrachia</taxon>
        <taxon>Anura</taxon>
        <taxon>Pelobatoidea</taxon>
        <taxon>Pelobatidae</taxon>
        <taxon>Pelobates</taxon>
    </lineage>
</organism>
<dbReference type="AlphaFoldDB" id="A0AAD1S2W2"/>
<evidence type="ECO:0000313" key="2">
    <source>
        <dbReference type="Proteomes" id="UP001295444"/>
    </source>
</evidence>
<protein>
    <submittedName>
        <fullName evidence="1">Endonuclease, partial</fullName>
    </submittedName>
</protein>
<keyword evidence="2" id="KW-1185">Reference proteome</keyword>
<reference evidence="1" key="1">
    <citation type="submission" date="2022-03" db="EMBL/GenBank/DDBJ databases">
        <authorList>
            <person name="Alioto T."/>
            <person name="Alioto T."/>
            <person name="Gomez Garrido J."/>
        </authorList>
    </citation>
    <scope>NUCLEOTIDE SEQUENCE</scope>
</reference>
<keyword evidence="1" id="KW-0540">Nuclease</keyword>
<dbReference type="EMBL" id="OW240915">
    <property type="protein sequence ID" value="CAH2285559.1"/>
    <property type="molecule type" value="Genomic_DNA"/>
</dbReference>
<keyword evidence="1" id="KW-0255">Endonuclease</keyword>
<name>A0AAD1S2W2_PELCU</name>
<keyword evidence="1" id="KW-0378">Hydrolase</keyword>
<proteinExistence type="predicted"/>